<sequence>MNSHQQKIDIFAEPGPSVGRIINFWPEFDIGVILLSAAILLALRRFLEAFIFKPIGQKYGVESDKQQRFRENAWFSVYYICMSIFGVFVLWNAEWLWDYRHIVYNYPQEHQRDFERGDLSCLRIYYLVACGFYTQALFGLLFIDERMKDFAEMIAHHFITITLIVFSISTTFHRWGSIIILLHDVVDVFLYSAKCAHELKIQSVANGSFFIFTVSFFVLRLVCLPFLVINVFSSVIFDEPIFSQFPNAFYLFKHVTDAYYPFEVSSYGLCAFQKCVSTPYFLLGFLVLLVCLHIYWFGIVVKLLIKTLSNAGNVPHDPRHMEFNDEEIEKSVDKSEKLVSQEGQTATPSKKTNHKEVKEQAARPTDAGKKM</sequence>
<evidence type="ECO:0000256" key="7">
    <source>
        <dbReference type="SAM" id="Phobius"/>
    </source>
</evidence>
<evidence type="ECO:0000256" key="1">
    <source>
        <dbReference type="ARBA" id="ARBA00004141"/>
    </source>
</evidence>
<accession>A0AAW2Z827</accession>
<feature type="transmembrane region" description="Helical" evidence="7">
    <location>
        <begin position="124"/>
        <end position="143"/>
    </location>
</feature>
<feature type="domain" description="TLC" evidence="8">
    <location>
        <begin position="67"/>
        <end position="309"/>
    </location>
</feature>
<evidence type="ECO:0000256" key="5">
    <source>
        <dbReference type="PROSITE-ProRule" id="PRU00205"/>
    </source>
</evidence>
<dbReference type="GO" id="GO:0046513">
    <property type="term" value="P:ceramide biosynthetic process"/>
    <property type="evidence" value="ECO:0007669"/>
    <property type="project" value="InterPro"/>
</dbReference>
<comment type="subcellular location">
    <subcellularLocation>
        <location evidence="1">Membrane</location>
        <topology evidence="1">Multi-pass membrane protein</topology>
    </subcellularLocation>
</comment>
<dbReference type="GO" id="GO:0016020">
    <property type="term" value="C:membrane"/>
    <property type="evidence" value="ECO:0007669"/>
    <property type="project" value="UniProtKB-SubCell"/>
</dbReference>
<evidence type="ECO:0000256" key="4">
    <source>
        <dbReference type="ARBA" id="ARBA00023136"/>
    </source>
</evidence>
<dbReference type="PANTHER" id="PTHR12560">
    <property type="entry name" value="LONGEVITY ASSURANCE FACTOR 1 LAG1"/>
    <property type="match status" value="1"/>
</dbReference>
<dbReference type="GO" id="GO:0005783">
    <property type="term" value="C:endoplasmic reticulum"/>
    <property type="evidence" value="ECO:0007669"/>
    <property type="project" value="TreeGrafter"/>
</dbReference>
<dbReference type="PANTHER" id="PTHR12560:SF0">
    <property type="entry name" value="LD18904P"/>
    <property type="match status" value="1"/>
</dbReference>
<dbReference type="PIRSF" id="PIRSF005225">
    <property type="entry name" value="LAG1_LAC1"/>
    <property type="match status" value="1"/>
</dbReference>
<dbReference type="InterPro" id="IPR016439">
    <property type="entry name" value="Lag1/Lac1-like"/>
</dbReference>
<dbReference type="PROSITE" id="PS50922">
    <property type="entry name" value="TLC"/>
    <property type="match status" value="1"/>
</dbReference>
<dbReference type="AlphaFoldDB" id="A0AAW2Z827"/>
<keyword evidence="10" id="KW-1185">Reference proteome</keyword>
<keyword evidence="2 5" id="KW-0812">Transmembrane</keyword>
<feature type="transmembrane region" description="Helical" evidence="7">
    <location>
        <begin position="73"/>
        <end position="91"/>
    </location>
</feature>
<feature type="transmembrane region" description="Helical" evidence="7">
    <location>
        <begin position="281"/>
        <end position="305"/>
    </location>
</feature>
<dbReference type="InterPro" id="IPR006634">
    <property type="entry name" value="TLC-dom"/>
</dbReference>
<feature type="transmembrane region" description="Helical" evidence="7">
    <location>
        <begin position="205"/>
        <end position="229"/>
    </location>
</feature>
<feature type="compositionally biased region" description="Basic and acidic residues" evidence="6">
    <location>
        <begin position="328"/>
        <end position="339"/>
    </location>
</feature>
<reference evidence="9 10" key="1">
    <citation type="submission" date="2024-03" db="EMBL/GenBank/DDBJ databases">
        <title>The Acrasis kona genome and developmental transcriptomes reveal deep origins of eukaryotic multicellular pathways.</title>
        <authorList>
            <person name="Sheikh S."/>
            <person name="Fu C.-J."/>
            <person name="Brown M.W."/>
            <person name="Baldauf S.L."/>
        </authorList>
    </citation>
    <scope>NUCLEOTIDE SEQUENCE [LARGE SCALE GENOMIC DNA]</scope>
    <source>
        <strain evidence="9 10">ATCC MYA-3509</strain>
    </source>
</reference>
<evidence type="ECO:0000256" key="2">
    <source>
        <dbReference type="ARBA" id="ARBA00022692"/>
    </source>
</evidence>
<evidence type="ECO:0000256" key="3">
    <source>
        <dbReference type="ARBA" id="ARBA00022989"/>
    </source>
</evidence>
<keyword evidence="4 5" id="KW-0472">Membrane</keyword>
<dbReference type="Pfam" id="PF03798">
    <property type="entry name" value="TRAM_LAG1_CLN8"/>
    <property type="match status" value="1"/>
</dbReference>
<comment type="caution">
    <text evidence="9">The sequence shown here is derived from an EMBL/GenBank/DDBJ whole genome shotgun (WGS) entry which is preliminary data.</text>
</comment>
<proteinExistence type="predicted"/>
<dbReference type="Proteomes" id="UP001431209">
    <property type="component" value="Unassembled WGS sequence"/>
</dbReference>
<name>A0AAW2Z827_9EUKA</name>
<evidence type="ECO:0000259" key="8">
    <source>
        <dbReference type="PROSITE" id="PS50922"/>
    </source>
</evidence>
<organism evidence="9 10">
    <name type="scientific">Acrasis kona</name>
    <dbReference type="NCBI Taxonomy" id="1008807"/>
    <lineage>
        <taxon>Eukaryota</taxon>
        <taxon>Discoba</taxon>
        <taxon>Heterolobosea</taxon>
        <taxon>Tetramitia</taxon>
        <taxon>Eutetramitia</taxon>
        <taxon>Acrasidae</taxon>
        <taxon>Acrasis</taxon>
    </lineage>
</organism>
<feature type="compositionally biased region" description="Polar residues" evidence="6">
    <location>
        <begin position="341"/>
        <end position="350"/>
    </location>
</feature>
<dbReference type="EMBL" id="JAOPGA020001102">
    <property type="protein sequence ID" value="KAL0485108.1"/>
    <property type="molecule type" value="Genomic_DNA"/>
</dbReference>
<dbReference type="SMART" id="SM00724">
    <property type="entry name" value="TLC"/>
    <property type="match status" value="1"/>
</dbReference>
<keyword evidence="3 7" id="KW-1133">Transmembrane helix</keyword>
<gene>
    <name evidence="9" type="ORF">AKO1_011850</name>
</gene>
<feature type="region of interest" description="Disordered" evidence="6">
    <location>
        <begin position="328"/>
        <end position="371"/>
    </location>
</feature>
<evidence type="ECO:0000313" key="10">
    <source>
        <dbReference type="Proteomes" id="UP001431209"/>
    </source>
</evidence>
<evidence type="ECO:0000256" key="6">
    <source>
        <dbReference type="SAM" id="MobiDB-lite"/>
    </source>
</evidence>
<protein>
    <recommendedName>
        <fullName evidence="8">TLC domain-containing protein</fullName>
    </recommendedName>
</protein>
<feature type="transmembrane region" description="Helical" evidence="7">
    <location>
        <begin position="150"/>
        <end position="169"/>
    </location>
</feature>
<feature type="transmembrane region" description="Helical" evidence="7">
    <location>
        <begin position="30"/>
        <end position="52"/>
    </location>
</feature>
<feature type="compositionally biased region" description="Basic and acidic residues" evidence="6">
    <location>
        <begin position="354"/>
        <end position="371"/>
    </location>
</feature>
<dbReference type="GO" id="GO:0050291">
    <property type="term" value="F:sphingosine N-acyltransferase activity"/>
    <property type="evidence" value="ECO:0007669"/>
    <property type="project" value="InterPro"/>
</dbReference>
<evidence type="ECO:0000313" key="9">
    <source>
        <dbReference type="EMBL" id="KAL0485108.1"/>
    </source>
</evidence>